<sequence length="227" mass="25150">MNKLQSFVVEESDHYSGGMAVDAGSVWLTWGICVNRISFATHAVLASYELPEEAAIQAELGFPALTPCGKLFCVVYNDHGPEEIFVFEADTLQFLFCFGDGLLKEVRGMAVGGNELFVADAGSETIEVFSFSGVWRRTLSGVWRFPSKLCFMHGRLFMVENDEYGECPRWGERIFVLTAQGCVLQVYTHPDEERLEVCLAYSRSIVAGFDGKLVLAVSNKLIAFTGL</sequence>
<protein>
    <submittedName>
        <fullName evidence="1">Uncharacterized protein</fullName>
    </submittedName>
</protein>
<dbReference type="EMBL" id="HBER01030986">
    <property type="protein sequence ID" value="CAD8540283.1"/>
    <property type="molecule type" value="Transcribed_RNA"/>
</dbReference>
<gene>
    <name evidence="1" type="ORF">CLEP1334_LOCUS15566</name>
</gene>
<reference evidence="1" key="1">
    <citation type="submission" date="2021-01" db="EMBL/GenBank/DDBJ databases">
        <authorList>
            <person name="Corre E."/>
            <person name="Pelletier E."/>
            <person name="Niang G."/>
            <person name="Scheremetjew M."/>
            <person name="Finn R."/>
            <person name="Kale V."/>
            <person name="Holt S."/>
            <person name="Cochrane G."/>
            <person name="Meng A."/>
            <person name="Brown T."/>
            <person name="Cohen L."/>
        </authorList>
    </citation>
    <scope>NUCLEOTIDE SEQUENCE</scope>
    <source>
        <strain evidence="1">RCC1130</strain>
    </source>
</reference>
<proteinExistence type="predicted"/>
<dbReference type="AlphaFoldDB" id="A0A7S0NYA2"/>
<accession>A0A7S0NYA2</accession>
<dbReference type="SUPFAM" id="SSF63829">
    <property type="entry name" value="Calcium-dependent phosphotriesterase"/>
    <property type="match status" value="1"/>
</dbReference>
<evidence type="ECO:0000313" key="1">
    <source>
        <dbReference type="EMBL" id="CAD8540283.1"/>
    </source>
</evidence>
<name>A0A7S0NYA2_9EUKA</name>
<dbReference type="InterPro" id="IPR011042">
    <property type="entry name" value="6-blade_b-propeller_TolB-like"/>
</dbReference>
<dbReference type="Gene3D" id="2.120.10.30">
    <property type="entry name" value="TolB, C-terminal domain"/>
    <property type="match status" value="1"/>
</dbReference>
<organism evidence="1">
    <name type="scientific">Calcidiscus leptoporus</name>
    <dbReference type="NCBI Taxonomy" id="127549"/>
    <lineage>
        <taxon>Eukaryota</taxon>
        <taxon>Haptista</taxon>
        <taxon>Haptophyta</taxon>
        <taxon>Prymnesiophyceae</taxon>
        <taxon>Coccolithales</taxon>
        <taxon>Calcidiscaceae</taxon>
        <taxon>Calcidiscus</taxon>
    </lineage>
</organism>